<feature type="compositionally biased region" description="Polar residues" evidence="2">
    <location>
        <begin position="126"/>
        <end position="137"/>
    </location>
</feature>
<dbReference type="EMBL" id="JACHWB010000008">
    <property type="protein sequence ID" value="MBB3021274.1"/>
    <property type="molecule type" value="Genomic_DNA"/>
</dbReference>
<gene>
    <name evidence="3" type="ORF">FHR70_004365</name>
</gene>
<evidence type="ECO:0008006" key="5">
    <source>
        <dbReference type="Google" id="ProtNLM"/>
    </source>
</evidence>
<feature type="compositionally biased region" description="Low complexity" evidence="2">
    <location>
        <begin position="267"/>
        <end position="279"/>
    </location>
</feature>
<keyword evidence="1" id="KW-0175">Coiled coil</keyword>
<dbReference type="SUPFAM" id="SSF57997">
    <property type="entry name" value="Tropomyosin"/>
    <property type="match status" value="1"/>
</dbReference>
<feature type="region of interest" description="Disordered" evidence="2">
    <location>
        <begin position="1"/>
        <end position="167"/>
    </location>
</feature>
<sequence>MTDSSDPRRSKSSRKKPSREPATIDLKAFVIDDGSARPDPAAAAPEAAGESTLRQETLGQDTIGQGTVGEETPAADSGTGAQADETIASGSEPPAEDVVASPEATLDSGVGTDTLPSEVSLEQMAGQDTSSSGTPFQESSGESSSSETRADPVPPPPAPERRSSAGALIGSGLLGGLVGAGLVYGLQTWQGASPAQDDPRIAQLEQRVNALRQQPPPAGQPQGGTQALEERIQALETARGELDQRLQGIQDTAQKAVSQAQEALNRPAPEAAQPQAAPETEAALADLSTRLGALDEQLRANAQNATNAANASQELDRRLADLDRRFGEREQRFQDTDRRLADLDRQLTESNRRFADADRRFGEQEQRLAALSQQAAENTKNAATASQTGTRVVLAGRLNDALQSGTPYAEVLDGVKKAGTDPGRVAPLEPFAQEGAPTPAELARSFEPVETAILRESRGPAEGWTDRILRMADRVVTVRPVSEPGGSGVSALVTRIRQALERGDVVEAAAAWDALPEPSRRQSEDWGRQVKAVAEAHRAAQAISTDALATLNRTTQ</sequence>
<comment type="caution">
    <text evidence="3">The sequence shown here is derived from an EMBL/GenBank/DDBJ whole genome shotgun (WGS) entry which is preliminary data.</text>
</comment>
<organism evidence="3 4">
    <name type="scientific">Microvirga lupini</name>
    <dbReference type="NCBI Taxonomy" id="420324"/>
    <lineage>
        <taxon>Bacteria</taxon>
        <taxon>Pseudomonadati</taxon>
        <taxon>Pseudomonadota</taxon>
        <taxon>Alphaproteobacteria</taxon>
        <taxon>Hyphomicrobiales</taxon>
        <taxon>Methylobacteriaceae</taxon>
        <taxon>Microvirga</taxon>
    </lineage>
</organism>
<accession>A0A7W4YZG2</accession>
<feature type="compositionally biased region" description="Low complexity" evidence="2">
    <location>
        <begin position="138"/>
        <end position="147"/>
    </location>
</feature>
<dbReference type="Proteomes" id="UP000532010">
    <property type="component" value="Unassembled WGS sequence"/>
</dbReference>
<feature type="region of interest" description="Disordered" evidence="2">
    <location>
        <begin position="207"/>
        <end position="227"/>
    </location>
</feature>
<proteinExistence type="predicted"/>
<evidence type="ECO:0000256" key="2">
    <source>
        <dbReference type="SAM" id="MobiDB-lite"/>
    </source>
</evidence>
<dbReference type="AlphaFoldDB" id="A0A7W4YZG2"/>
<dbReference type="RefSeq" id="WP_183454025.1">
    <property type="nucleotide sequence ID" value="NZ_JACHWB010000008.1"/>
</dbReference>
<feature type="compositionally biased region" description="Polar residues" evidence="2">
    <location>
        <begin position="52"/>
        <end position="65"/>
    </location>
</feature>
<keyword evidence="4" id="KW-1185">Reference proteome</keyword>
<evidence type="ECO:0000313" key="3">
    <source>
        <dbReference type="EMBL" id="MBB3021274.1"/>
    </source>
</evidence>
<feature type="compositionally biased region" description="Low complexity" evidence="2">
    <location>
        <begin position="37"/>
        <end position="51"/>
    </location>
</feature>
<feature type="region of interest" description="Disordered" evidence="2">
    <location>
        <begin position="257"/>
        <end position="279"/>
    </location>
</feature>
<evidence type="ECO:0000256" key="1">
    <source>
        <dbReference type="SAM" id="Coils"/>
    </source>
</evidence>
<name>A0A7W4YZG2_9HYPH</name>
<reference evidence="3 4" key="1">
    <citation type="submission" date="2020-08" db="EMBL/GenBank/DDBJ databases">
        <title>The Agave Microbiome: Exploring the role of microbial communities in plant adaptations to desert environments.</title>
        <authorList>
            <person name="Partida-Martinez L.P."/>
        </authorList>
    </citation>
    <scope>NUCLEOTIDE SEQUENCE [LARGE SCALE GENOMIC DNA]</scope>
    <source>
        <strain evidence="3 4">AT3.9</strain>
    </source>
</reference>
<protein>
    <recommendedName>
        <fullName evidence="5">Inner membrane protein</fullName>
    </recommendedName>
</protein>
<feature type="coiled-coil region" evidence="1">
    <location>
        <begin position="305"/>
        <end position="360"/>
    </location>
</feature>
<evidence type="ECO:0000313" key="4">
    <source>
        <dbReference type="Proteomes" id="UP000532010"/>
    </source>
</evidence>